<dbReference type="PANTHER" id="PTHR46043:SF13">
    <property type="entry name" value="ARM REPEAT SUPERFAMILY PROTEIN"/>
    <property type="match status" value="1"/>
</dbReference>
<keyword evidence="7" id="KW-1185">Reference proteome</keyword>
<dbReference type="Gene3D" id="1.25.10.10">
    <property type="entry name" value="Leucine-rich Repeat Variant"/>
    <property type="match status" value="2"/>
</dbReference>
<dbReference type="InterPro" id="IPR000225">
    <property type="entry name" value="Armadillo"/>
</dbReference>
<evidence type="ECO:0008006" key="8">
    <source>
        <dbReference type="Google" id="ProtNLM"/>
    </source>
</evidence>
<name>A0AAP0D4Z8_9ASTR</name>
<evidence type="ECO:0000259" key="4">
    <source>
        <dbReference type="Pfam" id="PF04826"/>
    </source>
</evidence>
<dbReference type="SUPFAM" id="SSF48371">
    <property type="entry name" value="ARM repeat"/>
    <property type="match status" value="1"/>
</dbReference>
<dbReference type="Proteomes" id="UP001408789">
    <property type="component" value="Unassembled WGS sequence"/>
</dbReference>
<comment type="caution">
    <text evidence="6">The sequence shown here is derived from an EMBL/GenBank/DDBJ whole genome shotgun (WGS) entry which is preliminary data.</text>
</comment>
<reference evidence="6 7" key="1">
    <citation type="submission" date="2024-04" db="EMBL/GenBank/DDBJ databases">
        <title>The reference genome of an endangered Asteraceae, Deinandra increscens subsp. villosa, native to the Central Coast of California.</title>
        <authorList>
            <person name="Guilliams M."/>
            <person name="Hasenstab-Lehman K."/>
            <person name="Meyer R."/>
            <person name="Mcevoy S."/>
        </authorList>
    </citation>
    <scope>NUCLEOTIDE SEQUENCE [LARGE SCALE GENOMIC DNA]</scope>
    <source>
        <tissue evidence="6">Leaf</tissue>
    </source>
</reference>
<evidence type="ECO:0000259" key="5">
    <source>
        <dbReference type="Pfam" id="PF23005"/>
    </source>
</evidence>
<evidence type="ECO:0000256" key="3">
    <source>
        <dbReference type="PROSITE-ProRule" id="PRU00259"/>
    </source>
</evidence>
<dbReference type="Pfam" id="PF23005">
    <property type="entry name" value="DUF7032"/>
    <property type="match status" value="1"/>
</dbReference>
<gene>
    <name evidence="6" type="ORF">SSX86_013689</name>
</gene>
<dbReference type="InterPro" id="IPR011989">
    <property type="entry name" value="ARM-like"/>
</dbReference>
<dbReference type="Pfam" id="PF04826">
    <property type="entry name" value="Arm_2"/>
    <property type="match status" value="1"/>
</dbReference>
<dbReference type="PANTHER" id="PTHR46043">
    <property type="entry name" value="ARM REPEAT SUPERFAMILY PROTEIN"/>
    <property type="match status" value="1"/>
</dbReference>
<dbReference type="EMBL" id="JBCNJP010000015">
    <property type="protein sequence ID" value="KAK9066367.1"/>
    <property type="molecule type" value="Genomic_DNA"/>
</dbReference>
<dbReference type="PROSITE" id="PS50176">
    <property type="entry name" value="ARM_REPEAT"/>
    <property type="match status" value="1"/>
</dbReference>
<comment type="similarity">
    <text evidence="1">Belongs to the eutherian X-chromosome-specific Armcx family.</text>
</comment>
<accession>A0AAP0D4Z8</accession>
<dbReference type="InterPro" id="IPR054296">
    <property type="entry name" value="DUF7032"/>
</dbReference>
<evidence type="ECO:0000256" key="2">
    <source>
        <dbReference type="ARBA" id="ARBA00022737"/>
    </source>
</evidence>
<dbReference type="InterPro" id="IPR016024">
    <property type="entry name" value="ARM-type_fold"/>
</dbReference>
<evidence type="ECO:0000256" key="1">
    <source>
        <dbReference type="ARBA" id="ARBA00010553"/>
    </source>
</evidence>
<evidence type="ECO:0000313" key="7">
    <source>
        <dbReference type="Proteomes" id="UP001408789"/>
    </source>
</evidence>
<dbReference type="InterPro" id="IPR006911">
    <property type="entry name" value="ARM-rpt_dom"/>
</dbReference>
<proteinExistence type="inferred from homology"/>
<feature type="domain" description="DUF7032" evidence="5">
    <location>
        <begin position="16"/>
        <end position="122"/>
    </location>
</feature>
<dbReference type="SMART" id="SM00185">
    <property type="entry name" value="ARM"/>
    <property type="match status" value="4"/>
</dbReference>
<protein>
    <recommendedName>
        <fullName evidence="8">ARM repeat superfamily protein</fullName>
    </recommendedName>
</protein>
<evidence type="ECO:0000313" key="6">
    <source>
        <dbReference type="EMBL" id="KAK9066367.1"/>
    </source>
</evidence>
<sequence length="637" mass="68807">MKLSENEADVVEASNIQLLHSLQTSIPHTLAFKGKWSVIGTKLSDLQSQLSDLSDLPSTALSVETLSSLSQTLSQALSLSLVCHTGNNLPGGKLKTQNDVDSISAKIDSHVRDFEVLMKSGVLHDGVVSVSVSKREPIRVESRNLITRLQIGSAESRNSALDSLLGLLQEDDKHVLIAVAQGVVPVLVRLLDSSSTPEIKEKTVTAIARVSTVDSSKHVLIAEGLLLLHHLLRILESGSGFAKEKACIVLQALSHSKENARAIGSRGGISSLLEICESGTPNSQAIAAGVLRNLASFADTRENFMEEDAISVLLALAGSGTVLAQEFSIACLSNLVREDDNLKLLIARKGAMDSLKSFWDSAPAVRSLEVAVEFLKNLASDERLVESIISDDFIHKVINVLSCGVLGVRIQSAKAIYRLGCNAKARKELGEFGCIPPLITMLEGKAVEEKQAAAKALSTILIYSGNRRIYRKEQRGILSAVQLLDPSLLNLDKKYPVSILMSLTNSKKCRKQIVNSGALLYLQKLAEMEVEGAKKLQETVDRGKLWGVFARGYPHTYSIKERAKGYWGPATSSWSPTSGVLPFGLCTTASSSPNLSLKSLLKFVREMNSEMVDRMLNKVRLNSRTATGTSSPTASGE</sequence>
<organism evidence="6 7">
    <name type="scientific">Deinandra increscens subsp. villosa</name>
    <dbReference type="NCBI Taxonomy" id="3103831"/>
    <lineage>
        <taxon>Eukaryota</taxon>
        <taxon>Viridiplantae</taxon>
        <taxon>Streptophyta</taxon>
        <taxon>Embryophyta</taxon>
        <taxon>Tracheophyta</taxon>
        <taxon>Spermatophyta</taxon>
        <taxon>Magnoliopsida</taxon>
        <taxon>eudicotyledons</taxon>
        <taxon>Gunneridae</taxon>
        <taxon>Pentapetalae</taxon>
        <taxon>asterids</taxon>
        <taxon>campanulids</taxon>
        <taxon>Asterales</taxon>
        <taxon>Asteraceae</taxon>
        <taxon>Asteroideae</taxon>
        <taxon>Heliantheae alliance</taxon>
        <taxon>Madieae</taxon>
        <taxon>Madiinae</taxon>
        <taxon>Deinandra</taxon>
    </lineage>
</organism>
<feature type="domain" description="Armadillo repeat-containing" evidence="4">
    <location>
        <begin position="186"/>
        <end position="388"/>
    </location>
</feature>
<feature type="repeat" description="ARM" evidence="3">
    <location>
        <begin position="182"/>
        <end position="225"/>
    </location>
</feature>
<keyword evidence="2" id="KW-0677">Repeat</keyword>
<dbReference type="AlphaFoldDB" id="A0AAP0D4Z8"/>